<dbReference type="WBParaSite" id="HCON_00116000-00001">
    <property type="protein sequence ID" value="HCON_00116000-00001"/>
    <property type="gene ID" value="HCON_00116000"/>
</dbReference>
<evidence type="ECO:0000256" key="1">
    <source>
        <dbReference type="SAM" id="Coils"/>
    </source>
</evidence>
<evidence type="ECO:0000313" key="4">
    <source>
        <dbReference type="WBParaSite" id="HCON_00116000-00001"/>
    </source>
</evidence>
<evidence type="ECO:0000256" key="2">
    <source>
        <dbReference type="SAM" id="MobiDB-lite"/>
    </source>
</evidence>
<name>A0A7I4YNY7_HAECO</name>
<feature type="compositionally biased region" description="Polar residues" evidence="2">
    <location>
        <begin position="261"/>
        <end position="270"/>
    </location>
</feature>
<dbReference type="AlphaFoldDB" id="A0A7I4YNY7"/>
<feature type="region of interest" description="Disordered" evidence="2">
    <location>
        <begin position="218"/>
        <end position="292"/>
    </location>
</feature>
<feature type="compositionally biased region" description="Basic and acidic residues" evidence="2">
    <location>
        <begin position="317"/>
        <end position="334"/>
    </location>
</feature>
<feature type="compositionally biased region" description="Basic and acidic residues" evidence="2">
    <location>
        <begin position="238"/>
        <end position="250"/>
    </location>
</feature>
<dbReference type="OrthoDB" id="5866605at2759"/>
<keyword evidence="3" id="KW-1185">Reference proteome</keyword>
<protein>
    <submittedName>
        <fullName evidence="4">Leucine-rich repeat-containing protein DDB_G0290503</fullName>
    </submittedName>
</protein>
<sequence length="383" mass="42483">MGTSASAHRTAVKSISIDQNGWNRSCSSERGSSATSRRSLPVLSNWINHRSSRCDGGLTKAERLQLVDRAMRAEATALECEGKVKGLEREIRTLELRNHDLSTEVCWLRQQCTTACPDVPNGSVASFVPPNCSEQCQVEKKVLQNTVTEQNGELSSLRSELDRMQSVDMRKDIRISELIKELEATKCRVEALEELCRNHMSGVRPLQQNAEVNVLANAERSEEGSVRQDDIANGSLNDHIKPTRTTKDVNLRLLKSLPQRPEQNVSSTSRDNGKAVDSKTEPLTSPPLAGSDTVSLLRSIQVLKEIPRGNQNVNESPSDRPYESSIHSEKKSLAEDTENEDSDLDIADILNDSTRSAWSTRTQSSKSRDSGICRESFTYKACT</sequence>
<feature type="coiled-coil region" evidence="1">
    <location>
        <begin position="70"/>
        <end position="104"/>
    </location>
</feature>
<evidence type="ECO:0000313" key="3">
    <source>
        <dbReference type="Proteomes" id="UP000025227"/>
    </source>
</evidence>
<feature type="coiled-coil region" evidence="1">
    <location>
        <begin position="140"/>
        <end position="195"/>
    </location>
</feature>
<dbReference type="Proteomes" id="UP000025227">
    <property type="component" value="Unplaced"/>
</dbReference>
<keyword evidence="1" id="KW-0175">Coiled coil</keyword>
<feature type="region of interest" description="Disordered" evidence="2">
    <location>
        <begin position="307"/>
        <end position="345"/>
    </location>
</feature>
<accession>A0A7I4YNY7</accession>
<organism evidence="3 4">
    <name type="scientific">Haemonchus contortus</name>
    <name type="common">Barber pole worm</name>
    <dbReference type="NCBI Taxonomy" id="6289"/>
    <lineage>
        <taxon>Eukaryota</taxon>
        <taxon>Metazoa</taxon>
        <taxon>Ecdysozoa</taxon>
        <taxon>Nematoda</taxon>
        <taxon>Chromadorea</taxon>
        <taxon>Rhabditida</taxon>
        <taxon>Rhabditina</taxon>
        <taxon>Rhabditomorpha</taxon>
        <taxon>Strongyloidea</taxon>
        <taxon>Trichostrongylidae</taxon>
        <taxon>Haemonchus</taxon>
    </lineage>
</organism>
<feature type="compositionally biased region" description="Basic and acidic residues" evidence="2">
    <location>
        <begin position="219"/>
        <end position="230"/>
    </location>
</feature>
<feature type="compositionally biased region" description="Basic and acidic residues" evidence="2">
    <location>
        <begin position="271"/>
        <end position="280"/>
    </location>
</feature>
<reference evidence="4" key="1">
    <citation type="submission" date="2020-12" db="UniProtKB">
        <authorList>
            <consortium name="WormBaseParasite"/>
        </authorList>
    </citation>
    <scope>IDENTIFICATION</scope>
    <source>
        <strain evidence="4">MHco3</strain>
    </source>
</reference>
<proteinExistence type="predicted"/>
<feature type="compositionally biased region" description="Acidic residues" evidence="2">
    <location>
        <begin position="335"/>
        <end position="345"/>
    </location>
</feature>